<dbReference type="STRING" id="1850517.A8708_07635"/>
<reference evidence="3 4" key="1">
    <citation type="submission" date="2016-05" db="EMBL/GenBank/DDBJ databases">
        <title>Paenibacillus sp. 1ZS3-15 nov., isolated from the rhizosphere soil.</title>
        <authorList>
            <person name="Zhang X.X."/>
            <person name="Zhang J."/>
        </authorList>
    </citation>
    <scope>NUCLEOTIDE SEQUENCE [LARGE SCALE GENOMIC DNA]</scope>
    <source>
        <strain evidence="3 4">1ZS3-15</strain>
    </source>
</reference>
<dbReference type="AlphaFoldDB" id="A0A198A6W9"/>
<dbReference type="InterPro" id="IPR036648">
    <property type="entry name" value="CN_Hdrase_a/SCN_Hdrase_g_sf"/>
</dbReference>
<name>A0A198A6W9_9BACL</name>
<accession>A0A198A6W9</accession>
<dbReference type="InterPro" id="IPR022513">
    <property type="entry name" value="TOMM_pelo"/>
</dbReference>
<evidence type="ECO:0000313" key="4">
    <source>
        <dbReference type="Proteomes" id="UP000078454"/>
    </source>
</evidence>
<keyword evidence="1" id="KW-0479">Metal-binding</keyword>
<dbReference type="Proteomes" id="UP000078454">
    <property type="component" value="Unassembled WGS sequence"/>
</dbReference>
<dbReference type="Pfam" id="PF02979">
    <property type="entry name" value="NHase_alpha"/>
    <property type="match status" value="1"/>
</dbReference>
<gene>
    <name evidence="3" type="ORF">A8708_07635</name>
</gene>
<evidence type="ECO:0000256" key="1">
    <source>
        <dbReference type="ARBA" id="ARBA00022723"/>
    </source>
</evidence>
<dbReference type="SUPFAM" id="SSF56209">
    <property type="entry name" value="Nitrile hydratase alpha chain"/>
    <property type="match status" value="1"/>
</dbReference>
<dbReference type="Gene3D" id="3.90.330.10">
    <property type="entry name" value="Nitrile hydratase alpha /Thiocyanate hydrolase gamma"/>
    <property type="match status" value="1"/>
</dbReference>
<evidence type="ECO:0000259" key="2">
    <source>
        <dbReference type="Pfam" id="PF02979"/>
    </source>
</evidence>
<keyword evidence="4" id="KW-1185">Reference proteome</keyword>
<dbReference type="InterPro" id="IPR004232">
    <property type="entry name" value="CN_Hdrtase_a/SCN_Hdrlase_g"/>
</dbReference>
<dbReference type="NCBIfam" id="TIGR03793">
    <property type="entry name" value="leader_NHLP"/>
    <property type="match status" value="1"/>
</dbReference>
<dbReference type="EMBL" id="LYPB01000074">
    <property type="protein sequence ID" value="OAS16728.1"/>
    <property type="molecule type" value="Genomic_DNA"/>
</dbReference>
<organism evidence="3 4">
    <name type="scientific">Paenibacillus oryzisoli</name>
    <dbReference type="NCBI Taxonomy" id="1850517"/>
    <lineage>
        <taxon>Bacteria</taxon>
        <taxon>Bacillati</taxon>
        <taxon>Bacillota</taxon>
        <taxon>Bacilli</taxon>
        <taxon>Bacillales</taxon>
        <taxon>Paenibacillaceae</taxon>
        <taxon>Paenibacillus</taxon>
    </lineage>
</organism>
<sequence>MSMDTLKEKIIKKAWEDADFKARLLADPRSALKQDFGIDVPEGIELSVLAETPAHYALVIPPQPEELDQLKATEAQVQYSWN</sequence>
<dbReference type="GO" id="GO:0046914">
    <property type="term" value="F:transition metal ion binding"/>
    <property type="evidence" value="ECO:0007669"/>
    <property type="project" value="InterPro"/>
</dbReference>
<dbReference type="GO" id="GO:0003824">
    <property type="term" value="F:catalytic activity"/>
    <property type="evidence" value="ECO:0007669"/>
    <property type="project" value="InterPro"/>
</dbReference>
<proteinExistence type="predicted"/>
<dbReference type="OrthoDB" id="1371078at2"/>
<comment type="caution">
    <text evidence="3">The sequence shown here is derived from an EMBL/GenBank/DDBJ whole genome shotgun (WGS) entry which is preliminary data.</text>
</comment>
<evidence type="ECO:0000313" key="3">
    <source>
        <dbReference type="EMBL" id="OAS16728.1"/>
    </source>
</evidence>
<feature type="domain" description="Nitrile hydratase alpha/Thiocyanate hydrolase gamma" evidence="2">
    <location>
        <begin position="8"/>
        <end position="60"/>
    </location>
</feature>
<dbReference type="RefSeq" id="WP_068666884.1">
    <property type="nucleotide sequence ID" value="NZ_LYPB01000074.1"/>
</dbReference>
<protein>
    <recommendedName>
        <fullName evidence="2">Nitrile hydratase alpha/Thiocyanate hydrolase gamma domain-containing protein</fullName>
    </recommendedName>
</protein>